<keyword evidence="3" id="KW-1185">Reference proteome</keyword>
<reference evidence="2 3" key="1">
    <citation type="submission" date="2016-05" db="EMBL/GenBank/DDBJ databases">
        <title>A degradative enzymes factory behind the ericoid mycorrhizal symbiosis.</title>
        <authorList>
            <consortium name="DOE Joint Genome Institute"/>
            <person name="Martino E."/>
            <person name="Morin E."/>
            <person name="Grelet G."/>
            <person name="Kuo A."/>
            <person name="Kohler A."/>
            <person name="Daghino S."/>
            <person name="Barry K."/>
            <person name="Choi C."/>
            <person name="Cichocki N."/>
            <person name="Clum A."/>
            <person name="Copeland A."/>
            <person name="Hainaut M."/>
            <person name="Haridas S."/>
            <person name="Labutti K."/>
            <person name="Lindquist E."/>
            <person name="Lipzen A."/>
            <person name="Khouja H.-R."/>
            <person name="Murat C."/>
            <person name="Ohm R."/>
            <person name="Olson A."/>
            <person name="Spatafora J."/>
            <person name="Veneault-Fourrey C."/>
            <person name="Henrissat B."/>
            <person name="Grigoriev I."/>
            <person name="Martin F."/>
            <person name="Perotto S."/>
        </authorList>
    </citation>
    <scope>NUCLEOTIDE SEQUENCE [LARGE SCALE GENOMIC DNA]</scope>
    <source>
        <strain evidence="2 3">UAMH 7357</strain>
    </source>
</reference>
<accession>A0A2J6PNC4</accession>
<gene>
    <name evidence="2" type="ORF">NA56DRAFT_732489</name>
</gene>
<evidence type="ECO:0000256" key="1">
    <source>
        <dbReference type="SAM" id="MobiDB-lite"/>
    </source>
</evidence>
<feature type="compositionally biased region" description="Low complexity" evidence="1">
    <location>
        <begin position="1"/>
        <end position="13"/>
    </location>
</feature>
<evidence type="ECO:0000313" key="2">
    <source>
        <dbReference type="EMBL" id="PMD15523.1"/>
    </source>
</evidence>
<feature type="region of interest" description="Disordered" evidence="1">
    <location>
        <begin position="1"/>
        <end position="45"/>
    </location>
</feature>
<evidence type="ECO:0000313" key="3">
    <source>
        <dbReference type="Proteomes" id="UP000235672"/>
    </source>
</evidence>
<organism evidence="2 3">
    <name type="scientific">Hyaloscypha hepaticicola</name>
    <dbReference type="NCBI Taxonomy" id="2082293"/>
    <lineage>
        <taxon>Eukaryota</taxon>
        <taxon>Fungi</taxon>
        <taxon>Dikarya</taxon>
        <taxon>Ascomycota</taxon>
        <taxon>Pezizomycotina</taxon>
        <taxon>Leotiomycetes</taxon>
        <taxon>Helotiales</taxon>
        <taxon>Hyaloscyphaceae</taxon>
        <taxon>Hyaloscypha</taxon>
    </lineage>
</organism>
<sequence length="129" mass="15076">MATTQDSDTSTSQANTVPNNPPNSSPSSISPLLPDPPPPPYDYQDHDFTVVADYESASTQHEFILPPITTKISSKKWWRRNWLKKGWRKLEKGAEKFNDMVLYAMSGNEIREIMQRMRREEWERKHRRA</sequence>
<protein>
    <submittedName>
        <fullName evidence="2">Uncharacterized protein</fullName>
    </submittedName>
</protein>
<name>A0A2J6PNC4_9HELO</name>
<dbReference type="EMBL" id="KZ613512">
    <property type="protein sequence ID" value="PMD15523.1"/>
    <property type="molecule type" value="Genomic_DNA"/>
</dbReference>
<dbReference type="Proteomes" id="UP000235672">
    <property type="component" value="Unassembled WGS sequence"/>
</dbReference>
<dbReference type="AlphaFoldDB" id="A0A2J6PNC4"/>
<proteinExistence type="predicted"/>